<keyword evidence="6" id="KW-0249">Electron transport</keyword>
<evidence type="ECO:0000256" key="6">
    <source>
        <dbReference type="ARBA" id="ARBA00022982"/>
    </source>
</evidence>
<evidence type="ECO:0000256" key="1">
    <source>
        <dbReference type="ARBA" id="ARBA00004418"/>
    </source>
</evidence>
<feature type="binding site" description="covalent" evidence="8">
    <location>
        <position position="148"/>
    </location>
    <ligand>
        <name>heme c</name>
        <dbReference type="ChEBI" id="CHEBI:61717"/>
        <label>2</label>
    </ligand>
</feature>
<evidence type="ECO:0000256" key="3">
    <source>
        <dbReference type="ARBA" id="ARBA00022617"/>
    </source>
</evidence>
<evidence type="ECO:0000256" key="2">
    <source>
        <dbReference type="ARBA" id="ARBA00022448"/>
    </source>
</evidence>
<sequence>MKTPSELSQGLRGRLLFNVPALGAILLASLTATGVRAADDTPPGVTAKVAMCIGCHSIPGYQASFPEVHKVPMISGQNAKYIAAALTAYRQGDRKHPTMKSVAASLTDQDIQDIAAYYESHGKDRPAPVAKGGAASPEVQALLTRGNCIACHGEGLNKPIDAGYPKLAGQHADYLYVALKSYQTAGKGPIGRNNAIMSSQVKAFTQAELKLLAAYTAGLQGDLKTVPQSRFR</sequence>
<dbReference type="GO" id="GO:0009055">
    <property type="term" value="F:electron transfer activity"/>
    <property type="evidence" value="ECO:0007669"/>
    <property type="project" value="InterPro"/>
</dbReference>
<keyword evidence="13" id="KW-1185">Reference proteome</keyword>
<name>A0A2U8FPW4_9BURK</name>
<dbReference type="RefSeq" id="WP_109035777.1">
    <property type="nucleotide sequence ID" value="NZ_CP029210.1"/>
</dbReference>
<protein>
    <submittedName>
        <fullName evidence="12">Cytochrome c4</fullName>
    </submittedName>
</protein>
<feature type="binding site" description="axial binding residue" evidence="9">
    <location>
        <position position="152"/>
    </location>
    <ligand>
        <name>heme c</name>
        <dbReference type="ChEBI" id="CHEBI:61717"/>
        <label>2</label>
    </ligand>
    <ligandPart>
        <name>Fe</name>
        <dbReference type="ChEBI" id="CHEBI:18248"/>
    </ligandPart>
</feature>
<keyword evidence="4 9" id="KW-0479">Metal-binding</keyword>
<keyword evidence="7 9" id="KW-0408">Iron</keyword>
<feature type="binding site" description="axial binding residue" evidence="9">
    <location>
        <position position="197"/>
    </location>
    <ligand>
        <name>heme c</name>
        <dbReference type="ChEBI" id="CHEBI:61717"/>
        <label>2</label>
    </ligand>
    <ligandPart>
        <name>Fe</name>
        <dbReference type="ChEBI" id="CHEBI:18248"/>
    </ligandPart>
</feature>
<dbReference type="Pfam" id="PF00034">
    <property type="entry name" value="Cytochrom_C"/>
    <property type="match status" value="2"/>
</dbReference>
<gene>
    <name evidence="12" type="ORF">DEH84_06300</name>
</gene>
<evidence type="ECO:0000256" key="10">
    <source>
        <dbReference type="SAM" id="SignalP"/>
    </source>
</evidence>
<dbReference type="PIRSF" id="PIRSF000005">
    <property type="entry name" value="Cytochrome_c4"/>
    <property type="match status" value="1"/>
</dbReference>
<dbReference type="InterPro" id="IPR024167">
    <property type="entry name" value="Cytochrome_c4-like"/>
</dbReference>
<dbReference type="SUPFAM" id="SSF46626">
    <property type="entry name" value="Cytochrome c"/>
    <property type="match status" value="2"/>
</dbReference>
<organism evidence="12 13">
    <name type="scientific">Aquabacterium olei</name>
    <dbReference type="NCBI Taxonomy" id="1296669"/>
    <lineage>
        <taxon>Bacteria</taxon>
        <taxon>Pseudomonadati</taxon>
        <taxon>Pseudomonadota</taxon>
        <taxon>Betaproteobacteria</taxon>
        <taxon>Burkholderiales</taxon>
        <taxon>Aquabacterium</taxon>
    </lineage>
</organism>
<comment type="subcellular location">
    <subcellularLocation>
        <location evidence="1">Periplasm</location>
    </subcellularLocation>
</comment>
<accession>A0A2U8FPW4</accession>
<comment type="PTM">
    <text evidence="8">Binds 2 heme c groups covalently per subunit.</text>
</comment>
<feature type="chain" id="PRO_5016156348" evidence="10">
    <location>
        <begin position="38"/>
        <end position="232"/>
    </location>
</feature>
<evidence type="ECO:0000259" key="11">
    <source>
        <dbReference type="PROSITE" id="PS51007"/>
    </source>
</evidence>
<keyword evidence="2" id="KW-0813">Transport</keyword>
<feature type="binding site" description="covalent" evidence="8">
    <location>
        <position position="151"/>
    </location>
    <ligand>
        <name>heme c</name>
        <dbReference type="ChEBI" id="CHEBI:61717"/>
        <label>2</label>
    </ligand>
</feature>
<keyword evidence="10" id="KW-0732">Signal</keyword>
<dbReference type="AlphaFoldDB" id="A0A2U8FPW4"/>
<dbReference type="InterPro" id="IPR009056">
    <property type="entry name" value="Cyt_c-like_dom"/>
</dbReference>
<feature type="signal peptide" evidence="10">
    <location>
        <begin position="1"/>
        <end position="37"/>
    </location>
</feature>
<dbReference type="Proteomes" id="UP000244892">
    <property type="component" value="Chromosome"/>
</dbReference>
<dbReference type="KEGG" id="aon:DEH84_06300"/>
<keyword evidence="3 8" id="KW-0349">Heme</keyword>
<evidence type="ECO:0000256" key="4">
    <source>
        <dbReference type="ARBA" id="ARBA00022723"/>
    </source>
</evidence>
<dbReference type="InterPro" id="IPR036909">
    <property type="entry name" value="Cyt_c-like_dom_sf"/>
</dbReference>
<dbReference type="GO" id="GO:0005506">
    <property type="term" value="F:iron ion binding"/>
    <property type="evidence" value="ECO:0007669"/>
    <property type="project" value="InterPro"/>
</dbReference>
<proteinExistence type="predicted"/>
<evidence type="ECO:0000256" key="8">
    <source>
        <dbReference type="PIRSR" id="PIRSR000005-1"/>
    </source>
</evidence>
<evidence type="ECO:0000256" key="9">
    <source>
        <dbReference type="PIRSR" id="PIRSR000005-2"/>
    </source>
</evidence>
<feature type="domain" description="Cytochrome c" evidence="11">
    <location>
        <begin position="39"/>
        <end position="122"/>
    </location>
</feature>
<dbReference type="PANTHER" id="PTHR33751:SF9">
    <property type="entry name" value="CYTOCHROME C4"/>
    <property type="match status" value="1"/>
</dbReference>
<dbReference type="PROSITE" id="PS51007">
    <property type="entry name" value="CYTC"/>
    <property type="match status" value="2"/>
</dbReference>
<dbReference type="EMBL" id="CP029210">
    <property type="protein sequence ID" value="AWI53085.1"/>
    <property type="molecule type" value="Genomic_DNA"/>
</dbReference>
<evidence type="ECO:0000256" key="7">
    <source>
        <dbReference type="ARBA" id="ARBA00023004"/>
    </source>
</evidence>
<feature type="binding site" description="covalent" evidence="8">
    <location>
        <position position="52"/>
    </location>
    <ligand>
        <name>heme c</name>
        <dbReference type="ChEBI" id="CHEBI:61717"/>
        <label>1</label>
    </ligand>
</feature>
<dbReference type="GO" id="GO:0042597">
    <property type="term" value="C:periplasmic space"/>
    <property type="evidence" value="ECO:0007669"/>
    <property type="project" value="UniProtKB-SubCell"/>
</dbReference>
<reference evidence="12 13" key="1">
    <citation type="submission" date="2018-05" db="EMBL/GenBank/DDBJ databases">
        <title>complete genome sequence of Aquabacterium olei NBRC 110486.</title>
        <authorList>
            <person name="Tang B."/>
            <person name="Chang J."/>
            <person name="Zhang L."/>
            <person name="Yang H."/>
        </authorList>
    </citation>
    <scope>NUCLEOTIDE SEQUENCE [LARGE SCALE GENOMIC DNA]</scope>
    <source>
        <strain evidence="12 13">NBRC 110486</strain>
    </source>
</reference>
<feature type="domain" description="Cytochrome c" evidence="11">
    <location>
        <begin position="127"/>
        <end position="220"/>
    </location>
</feature>
<feature type="binding site" description="axial binding residue" evidence="9">
    <location>
        <position position="99"/>
    </location>
    <ligand>
        <name>heme c</name>
        <dbReference type="ChEBI" id="CHEBI:61717"/>
        <label>1</label>
    </ligand>
    <ligandPart>
        <name>Fe</name>
        <dbReference type="ChEBI" id="CHEBI:18248"/>
    </ligandPart>
</feature>
<evidence type="ECO:0000256" key="5">
    <source>
        <dbReference type="ARBA" id="ARBA00022764"/>
    </source>
</evidence>
<dbReference type="OrthoDB" id="9796421at2"/>
<evidence type="ECO:0000313" key="13">
    <source>
        <dbReference type="Proteomes" id="UP000244892"/>
    </source>
</evidence>
<dbReference type="GO" id="GO:0020037">
    <property type="term" value="F:heme binding"/>
    <property type="evidence" value="ECO:0007669"/>
    <property type="project" value="InterPro"/>
</dbReference>
<feature type="binding site" description="covalent" evidence="8">
    <location>
        <position position="55"/>
    </location>
    <ligand>
        <name>heme c</name>
        <dbReference type="ChEBI" id="CHEBI:61717"/>
        <label>1</label>
    </ligand>
</feature>
<feature type="binding site" description="axial binding residue" evidence="9">
    <location>
        <position position="56"/>
    </location>
    <ligand>
        <name>heme c</name>
        <dbReference type="ChEBI" id="CHEBI:61717"/>
        <label>1</label>
    </ligand>
    <ligandPart>
        <name>Fe</name>
        <dbReference type="ChEBI" id="CHEBI:18248"/>
    </ligandPart>
</feature>
<dbReference type="Gene3D" id="1.10.760.10">
    <property type="entry name" value="Cytochrome c-like domain"/>
    <property type="match status" value="2"/>
</dbReference>
<keyword evidence="5" id="KW-0574">Periplasm</keyword>
<dbReference type="PANTHER" id="PTHR33751">
    <property type="entry name" value="CBB3-TYPE CYTOCHROME C OXIDASE SUBUNIT FIXP"/>
    <property type="match status" value="1"/>
</dbReference>
<evidence type="ECO:0000313" key="12">
    <source>
        <dbReference type="EMBL" id="AWI53085.1"/>
    </source>
</evidence>
<dbReference type="InterPro" id="IPR050597">
    <property type="entry name" value="Cytochrome_c_Oxidase_Subunit"/>
</dbReference>